<feature type="coiled-coil region" evidence="1">
    <location>
        <begin position="133"/>
        <end position="173"/>
    </location>
</feature>
<organism evidence="2 3">
    <name type="scientific">Nicotiana attenuata</name>
    <name type="common">Coyote tobacco</name>
    <dbReference type="NCBI Taxonomy" id="49451"/>
    <lineage>
        <taxon>Eukaryota</taxon>
        <taxon>Viridiplantae</taxon>
        <taxon>Streptophyta</taxon>
        <taxon>Embryophyta</taxon>
        <taxon>Tracheophyta</taxon>
        <taxon>Spermatophyta</taxon>
        <taxon>Magnoliopsida</taxon>
        <taxon>eudicotyledons</taxon>
        <taxon>Gunneridae</taxon>
        <taxon>Pentapetalae</taxon>
        <taxon>asterids</taxon>
        <taxon>lamiids</taxon>
        <taxon>Solanales</taxon>
        <taxon>Solanaceae</taxon>
        <taxon>Nicotianoideae</taxon>
        <taxon>Nicotianeae</taxon>
        <taxon>Nicotiana</taxon>
    </lineage>
</organism>
<dbReference type="EMBL" id="MJEQ01002127">
    <property type="protein sequence ID" value="OIT28239.1"/>
    <property type="molecule type" value="Genomic_DNA"/>
</dbReference>
<name>A0A1J6L3C8_NICAT</name>
<proteinExistence type="predicted"/>
<protein>
    <submittedName>
        <fullName evidence="2">Uncharacterized protein</fullName>
    </submittedName>
</protein>
<evidence type="ECO:0000313" key="2">
    <source>
        <dbReference type="EMBL" id="OIT28239.1"/>
    </source>
</evidence>
<evidence type="ECO:0000313" key="3">
    <source>
        <dbReference type="Proteomes" id="UP000187609"/>
    </source>
</evidence>
<keyword evidence="3" id="KW-1185">Reference proteome</keyword>
<dbReference type="AlphaFoldDB" id="A0A1J6L3C8"/>
<reference evidence="2" key="1">
    <citation type="submission" date="2016-11" db="EMBL/GenBank/DDBJ databases">
        <title>The genome of Nicotiana attenuata.</title>
        <authorList>
            <person name="Xu S."/>
            <person name="Brockmoeller T."/>
            <person name="Gaquerel E."/>
            <person name="Navarro A."/>
            <person name="Kuhl H."/>
            <person name="Gase K."/>
            <person name="Ling Z."/>
            <person name="Zhou W."/>
            <person name="Kreitzer C."/>
            <person name="Stanke M."/>
            <person name="Tang H."/>
            <person name="Lyons E."/>
            <person name="Pandey P."/>
            <person name="Pandey S.P."/>
            <person name="Timmermann B."/>
            <person name="Baldwin I.T."/>
        </authorList>
    </citation>
    <scope>NUCLEOTIDE SEQUENCE [LARGE SCALE GENOMIC DNA]</scope>
    <source>
        <strain evidence="2">UT</strain>
    </source>
</reference>
<sequence length="217" mass="25951">MILAEKFILKLNLKIGSWFDEFWFEFVNRVVRRRRPQGSEILTTQRNSITGESDTPDKVWEIQHTPKDDRGKLVWLDSQSQQIHGQLQEVVAQQQSKEIEHPMTRDEILSSVVGKHRGQRVRQEMQAEMDRKLQEEREQMVAELRRNMEIELERKLVEERQHANEERQHANAETDKRICLEVEKKMHEQFASFLTRMQQQQSGRSRWSMGLALQYLQ</sequence>
<dbReference type="Gramene" id="OIT28239">
    <property type="protein sequence ID" value="OIT28239"/>
    <property type="gene ID" value="A4A49_39179"/>
</dbReference>
<comment type="caution">
    <text evidence="2">The sequence shown here is derived from an EMBL/GenBank/DDBJ whole genome shotgun (WGS) entry which is preliminary data.</text>
</comment>
<evidence type="ECO:0000256" key="1">
    <source>
        <dbReference type="SAM" id="Coils"/>
    </source>
</evidence>
<accession>A0A1J6L3C8</accession>
<gene>
    <name evidence="2" type="ORF">A4A49_39179</name>
</gene>
<keyword evidence="1" id="KW-0175">Coiled coil</keyword>
<dbReference type="Proteomes" id="UP000187609">
    <property type="component" value="Unassembled WGS sequence"/>
</dbReference>